<evidence type="ECO:0000313" key="1">
    <source>
        <dbReference type="EMBL" id="MCV9386210.1"/>
    </source>
</evidence>
<dbReference type="Gene3D" id="1.20.1440.60">
    <property type="entry name" value="23S rRNA-intervening sequence"/>
    <property type="match status" value="1"/>
</dbReference>
<comment type="caution">
    <text evidence="1">The sequence shown here is derived from an EMBL/GenBank/DDBJ whole genome shotgun (WGS) entry which is preliminary data.</text>
</comment>
<dbReference type="CDD" id="cd16377">
    <property type="entry name" value="23S_rRNA_IVP_like"/>
    <property type="match status" value="1"/>
</dbReference>
<name>A0ABT3CRA2_9BACT</name>
<dbReference type="EMBL" id="JAOYOD010000001">
    <property type="protein sequence ID" value="MCV9386210.1"/>
    <property type="molecule type" value="Genomic_DNA"/>
</dbReference>
<organism evidence="1 2">
    <name type="scientific">Reichenbachiella ulvae</name>
    <dbReference type="NCBI Taxonomy" id="2980104"/>
    <lineage>
        <taxon>Bacteria</taxon>
        <taxon>Pseudomonadati</taxon>
        <taxon>Bacteroidota</taxon>
        <taxon>Cytophagia</taxon>
        <taxon>Cytophagales</taxon>
        <taxon>Reichenbachiellaceae</taxon>
        <taxon>Reichenbachiella</taxon>
    </lineage>
</organism>
<dbReference type="PANTHER" id="PTHR38471:SF2">
    <property type="entry name" value="FOUR HELIX BUNDLE PROTEIN"/>
    <property type="match status" value="1"/>
</dbReference>
<dbReference type="InterPro" id="IPR036583">
    <property type="entry name" value="23S_rRNA_IVS_sf"/>
</dbReference>
<dbReference type="Pfam" id="PF05635">
    <property type="entry name" value="23S_rRNA_IVP"/>
    <property type="match status" value="1"/>
</dbReference>
<accession>A0ABT3CRA2</accession>
<gene>
    <name evidence="1" type="ORF">N7U62_06015</name>
</gene>
<sequence length="112" mass="13093">MAFETFEELEAWKLARQLKLEIKELVRGFSSDEKYRLVDQLIRCSRSVGANIAEGFGRFHYKENSKFCRNARGSLMEILNHIIDAHDEGYINQESMMHYRSKILHANKVLNG</sequence>
<protein>
    <submittedName>
        <fullName evidence="1">Four helix bundle protein</fullName>
    </submittedName>
</protein>
<keyword evidence="2" id="KW-1185">Reference proteome</keyword>
<dbReference type="RefSeq" id="WP_264136995.1">
    <property type="nucleotide sequence ID" value="NZ_JAOYOD010000001.1"/>
</dbReference>
<evidence type="ECO:0000313" key="2">
    <source>
        <dbReference type="Proteomes" id="UP001300692"/>
    </source>
</evidence>
<reference evidence="1 2" key="1">
    <citation type="submission" date="2022-10" db="EMBL/GenBank/DDBJ databases">
        <title>Comparative genomics and taxonomic characterization of three novel marine species of genus Reichenbachiella exhibiting antioxidant and polysaccharide degradation activities.</title>
        <authorList>
            <person name="Muhammad N."/>
            <person name="Lee Y.-J."/>
            <person name="Ko J."/>
            <person name="Kim S.-G."/>
        </authorList>
    </citation>
    <scope>NUCLEOTIDE SEQUENCE [LARGE SCALE GENOMIC DNA]</scope>
    <source>
        <strain evidence="1 2">ABR2-5</strain>
    </source>
</reference>
<dbReference type="Proteomes" id="UP001300692">
    <property type="component" value="Unassembled WGS sequence"/>
</dbReference>
<dbReference type="PANTHER" id="PTHR38471">
    <property type="entry name" value="FOUR HELIX BUNDLE PROTEIN"/>
    <property type="match status" value="1"/>
</dbReference>
<dbReference type="NCBIfam" id="TIGR02436">
    <property type="entry name" value="four helix bundle protein"/>
    <property type="match status" value="1"/>
</dbReference>
<proteinExistence type="predicted"/>
<dbReference type="SUPFAM" id="SSF158446">
    <property type="entry name" value="IVS-encoded protein-like"/>
    <property type="match status" value="1"/>
</dbReference>
<dbReference type="InterPro" id="IPR012657">
    <property type="entry name" value="23S_rRNA-intervening_sequence"/>
</dbReference>